<dbReference type="Proteomes" id="UP001172101">
    <property type="component" value="Unassembled WGS sequence"/>
</dbReference>
<keyword evidence="3" id="KW-1185">Reference proteome</keyword>
<dbReference type="SUPFAM" id="SSF53335">
    <property type="entry name" value="S-adenosyl-L-methionine-dependent methyltransferases"/>
    <property type="match status" value="1"/>
</dbReference>
<gene>
    <name evidence="2" type="ORF">B0T26DRAFT_636453</name>
</gene>
<comment type="caution">
    <text evidence="2">The sequence shown here is derived from an EMBL/GenBank/DDBJ whole genome shotgun (WGS) entry which is preliminary data.</text>
</comment>
<feature type="compositionally biased region" description="Polar residues" evidence="1">
    <location>
        <begin position="60"/>
        <end position="69"/>
    </location>
</feature>
<dbReference type="InterPro" id="IPR029063">
    <property type="entry name" value="SAM-dependent_MTases_sf"/>
</dbReference>
<feature type="compositionally biased region" description="Polar residues" evidence="1">
    <location>
        <begin position="90"/>
        <end position="99"/>
    </location>
</feature>
<organism evidence="2 3">
    <name type="scientific">Lasiosphaeria miniovina</name>
    <dbReference type="NCBI Taxonomy" id="1954250"/>
    <lineage>
        <taxon>Eukaryota</taxon>
        <taxon>Fungi</taxon>
        <taxon>Dikarya</taxon>
        <taxon>Ascomycota</taxon>
        <taxon>Pezizomycotina</taxon>
        <taxon>Sordariomycetes</taxon>
        <taxon>Sordariomycetidae</taxon>
        <taxon>Sordariales</taxon>
        <taxon>Lasiosphaeriaceae</taxon>
        <taxon>Lasiosphaeria</taxon>
    </lineage>
</organism>
<protein>
    <recommendedName>
        <fullName evidence="4">Methyltransferase type 11 domain-containing protein</fullName>
    </recommendedName>
</protein>
<dbReference type="EMBL" id="JAUIRO010000002">
    <property type="protein sequence ID" value="KAK0727384.1"/>
    <property type="molecule type" value="Genomic_DNA"/>
</dbReference>
<dbReference type="Gene3D" id="3.40.50.150">
    <property type="entry name" value="Vaccinia Virus protein VP39"/>
    <property type="match status" value="1"/>
</dbReference>
<proteinExistence type="predicted"/>
<evidence type="ECO:0008006" key="4">
    <source>
        <dbReference type="Google" id="ProtNLM"/>
    </source>
</evidence>
<dbReference type="AlphaFoldDB" id="A0AA40E453"/>
<evidence type="ECO:0000313" key="3">
    <source>
        <dbReference type="Proteomes" id="UP001172101"/>
    </source>
</evidence>
<dbReference type="GeneID" id="85320099"/>
<evidence type="ECO:0000256" key="1">
    <source>
        <dbReference type="SAM" id="MobiDB-lite"/>
    </source>
</evidence>
<sequence length="402" mass="45340">MIDQWYTAIHNPNSPLRPPRRGLQDRSRPLAIRPRSENPLIGTPANKPRPRKAIKAPQARVNSLATGDPNNWKPHGAPDRSPTVDVSVRPPTSSHNADNQHAEAQPMSLDFTGLQGEIKRMDAASPATIVAKLNEGWGSSNSPLMYKELEMEKRRWLLSALRNLDKDQKRKAPSVDCTKVLALFESEATASYLATRHAEVIVTHIAPSPLPLALFPNVEPLFSSINATPPVAPDSYASVYCMSLPSKIPSREIPQLLQNIYRCLAPNGVLHLALIDPTPTAESVGPRMRQWLEKNLVANLEPQYQSTSIIRFFNKWLADAELRGYDSIKTTVKFRAVHREKPDNAPNAELRTALGRKLWQDTWGPFVRGNLWWWDDKKCVEECDEIGTYWKYWLIEAVKEVD</sequence>
<feature type="region of interest" description="Disordered" evidence="1">
    <location>
        <begin position="1"/>
        <end position="105"/>
    </location>
</feature>
<accession>A0AA40E453</accession>
<name>A0AA40E453_9PEZI</name>
<reference evidence="2" key="1">
    <citation type="submission" date="2023-06" db="EMBL/GenBank/DDBJ databases">
        <title>Genome-scale phylogeny and comparative genomics of the fungal order Sordariales.</title>
        <authorList>
            <consortium name="Lawrence Berkeley National Laboratory"/>
            <person name="Hensen N."/>
            <person name="Bonometti L."/>
            <person name="Westerberg I."/>
            <person name="Brannstrom I.O."/>
            <person name="Guillou S."/>
            <person name="Cros-Aarteil S."/>
            <person name="Calhoun S."/>
            <person name="Haridas S."/>
            <person name="Kuo A."/>
            <person name="Mondo S."/>
            <person name="Pangilinan J."/>
            <person name="Riley R."/>
            <person name="LaButti K."/>
            <person name="Andreopoulos B."/>
            <person name="Lipzen A."/>
            <person name="Chen C."/>
            <person name="Yanf M."/>
            <person name="Daum C."/>
            <person name="Ng V."/>
            <person name="Clum A."/>
            <person name="Steindorff A."/>
            <person name="Ohm R."/>
            <person name="Martin F."/>
            <person name="Silar P."/>
            <person name="Natvig D."/>
            <person name="Lalanne C."/>
            <person name="Gautier V."/>
            <person name="Ament-velasquez S.L."/>
            <person name="Kruys A."/>
            <person name="Hutchinson M.I."/>
            <person name="Powell A.J."/>
            <person name="Barry K."/>
            <person name="Miller A.N."/>
            <person name="Grigoriev I.V."/>
            <person name="Debuchy R."/>
            <person name="Gladieux P."/>
            <person name="Thoren M.H."/>
            <person name="Johannesson H."/>
        </authorList>
    </citation>
    <scope>NUCLEOTIDE SEQUENCE</scope>
    <source>
        <strain evidence="2">SMH2392-1A</strain>
    </source>
</reference>
<evidence type="ECO:0000313" key="2">
    <source>
        <dbReference type="EMBL" id="KAK0727384.1"/>
    </source>
</evidence>
<dbReference type="RefSeq" id="XP_060300239.1">
    <property type="nucleotide sequence ID" value="XM_060436829.1"/>
</dbReference>